<dbReference type="PANTHER" id="PTHR11439">
    <property type="entry name" value="GAG-POL-RELATED RETROTRANSPOSON"/>
    <property type="match status" value="1"/>
</dbReference>
<comment type="caution">
    <text evidence="1">The sequence shown here is derived from an EMBL/GenBank/DDBJ whole genome shotgun (WGS) entry which is preliminary data.</text>
</comment>
<dbReference type="AlphaFoldDB" id="A0A540K8Y2"/>
<gene>
    <name evidence="1" type="ORF">C1H46_043779</name>
</gene>
<dbReference type="CDD" id="cd09272">
    <property type="entry name" value="RNase_HI_RT_Ty1"/>
    <property type="match status" value="1"/>
</dbReference>
<dbReference type="SUPFAM" id="SSF56672">
    <property type="entry name" value="DNA/RNA polymerases"/>
    <property type="match status" value="1"/>
</dbReference>
<reference evidence="1 2" key="1">
    <citation type="journal article" date="2019" name="G3 (Bethesda)">
        <title>Sequencing of a Wild Apple (Malus baccata) Genome Unravels the Differences Between Cultivated and Wild Apple Species Regarding Disease Resistance and Cold Tolerance.</title>
        <authorList>
            <person name="Chen X."/>
        </authorList>
    </citation>
    <scope>NUCLEOTIDE SEQUENCE [LARGE SCALE GENOMIC DNA]</scope>
    <source>
        <strain evidence="2">cv. Shandingzi</strain>
        <tissue evidence="1">Leaves</tissue>
    </source>
</reference>
<organism evidence="1 2">
    <name type="scientific">Malus baccata</name>
    <name type="common">Siberian crab apple</name>
    <name type="synonym">Pyrus baccata</name>
    <dbReference type="NCBI Taxonomy" id="106549"/>
    <lineage>
        <taxon>Eukaryota</taxon>
        <taxon>Viridiplantae</taxon>
        <taxon>Streptophyta</taxon>
        <taxon>Embryophyta</taxon>
        <taxon>Tracheophyta</taxon>
        <taxon>Spermatophyta</taxon>
        <taxon>Magnoliopsida</taxon>
        <taxon>eudicotyledons</taxon>
        <taxon>Gunneridae</taxon>
        <taxon>Pentapetalae</taxon>
        <taxon>rosids</taxon>
        <taxon>fabids</taxon>
        <taxon>Rosales</taxon>
        <taxon>Rosaceae</taxon>
        <taxon>Amygdaloideae</taxon>
        <taxon>Maleae</taxon>
        <taxon>Malus</taxon>
    </lineage>
</organism>
<dbReference type="STRING" id="106549.A0A540K8Y2"/>
<dbReference type="InterPro" id="IPR043502">
    <property type="entry name" value="DNA/RNA_pol_sf"/>
</dbReference>
<accession>A0A540K8Y2</accession>
<sequence>MEGAKPCSTHLSTTKLDHSSPLLENPSEYRSLVGALQYLTWTRPDLSFAVNLVCQFMHSPRISHLQAVKRILRYLKGSLDLGLWFSKSSQAPSIQAFSDADWAKCYLDRRSTCGYCVFFGNSLISWSAKKQPIVAHSSTEAEYRSLANTVAEITWICKLLADISYSLPHSPKIWCDNLSAISLAKNPVFHARTKHVEIDYHYIREKVLANQVSVQFICTQDQVADICTKSLS</sequence>
<evidence type="ECO:0000313" key="2">
    <source>
        <dbReference type="Proteomes" id="UP000315295"/>
    </source>
</evidence>
<evidence type="ECO:0000313" key="1">
    <source>
        <dbReference type="EMBL" id="TQD70684.1"/>
    </source>
</evidence>
<dbReference type="EMBL" id="VIEB01001711">
    <property type="protein sequence ID" value="TQD70684.1"/>
    <property type="molecule type" value="Genomic_DNA"/>
</dbReference>
<keyword evidence="2" id="KW-1185">Reference proteome</keyword>
<dbReference type="Proteomes" id="UP000315295">
    <property type="component" value="Unassembled WGS sequence"/>
</dbReference>
<protein>
    <recommendedName>
        <fullName evidence="3">Reverse transcriptase Ty1/copia-type domain-containing protein</fullName>
    </recommendedName>
</protein>
<name>A0A540K8Y2_MALBA</name>
<evidence type="ECO:0008006" key="3">
    <source>
        <dbReference type="Google" id="ProtNLM"/>
    </source>
</evidence>
<proteinExistence type="predicted"/>
<dbReference type="PANTHER" id="PTHR11439:SF455">
    <property type="entry name" value="RLK (RECEPTOR-LIKE PROTEIN KINASE) 8, PUTATIVE-RELATED"/>
    <property type="match status" value="1"/>
</dbReference>